<keyword evidence="4 8" id="KW-1003">Cell membrane</keyword>
<keyword evidence="6 8" id="KW-1133">Transmembrane helix</keyword>
<dbReference type="GO" id="GO:0005886">
    <property type="term" value="C:plasma membrane"/>
    <property type="evidence" value="ECO:0007669"/>
    <property type="project" value="UniProtKB-SubCell"/>
</dbReference>
<evidence type="ECO:0000256" key="7">
    <source>
        <dbReference type="ARBA" id="ARBA00023136"/>
    </source>
</evidence>
<feature type="transmembrane region" description="Helical" evidence="8">
    <location>
        <begin position="71"/>
        <end position="91"/>
    </location>
</feature>
<name>A0A365UAR6_9RHOB</name>
<comment type="caution">
    <text evidence="9">The sequence shown here is derived from an EMBL/GenBank/DDBJ whole genome shotgun (WGS) entry which is preliminary data.</text>
</comment>
<accession>A0A365UAR6</accession>
<sequence>MEDGLLLAFLAFAAGGVLKGAIGAGVPVIVVPIMALYHGVPFAVAVFALPSLLSNGWQAWRYRAHLLPARFLLLLTAGAGLGAAVGSVILAALPPEVLMGVVAATTLLYVAFRLARPDWVLDRRLADRLVLPAGFTAGIMQGAAGISAPVSITFINAMRLPREAFIATISVFFLSMSAVQIPALWSLGILTPDRLGLSLAACVPLFAGMPLGNRLARFMARETFDRIVMALLVVIAARLAWAAFA</sequence>
<dbReference type="InterPro" id="IPR002781">
    <property type="entry name" value="TM_pro_TauE-like"/>
</dbReference>
<dbReference type="InterPro" id="IPR052017">
    <property type="entry name" value="TSUP"/>
</dbReference>
<feature type="transmembrane region" description="Helical" evidence="8">
    <location>
        <begin position="227"/>
        <end position="244"/>
    </location>
</feature>
<comment type="similarity">
    <text evidence="2 8">Belongs to the 4-toluene sulfonate uptake permease (TSUP) (TC 2.A.102) family.</text>
</comment>
<evidence type="ECO:0000256" key="1">
    <source>
        <dbReference type="ARBA" id="ARBA00004651"/>
    </source>
</evidence>
<keyword evidence="10" id="KW-1185">Reference proteome</keyword>
<evidence type="ECO:0000256" key="6">
    <source>
        <dbReference type="ARBA" id="ARBA00022989"/>
    </source>
</evidence>
<keyword evidence="7 8" id="KW-0472">Membrane</keyword>
<evidence type="ECO:0000256" key="4">
    <source>
        <dbReference type="ARBA" id="ARBA00022475"/>
    </source>
</evidence>
<evidence type="ECO:0000313" key="9">
    <source>
        <dbReference type="EMBL" id="RBI86313.1"/>
    </source>
</evidence>
<reference evidence="9 10" key="1">
    <citation type="submission" date="2018-07" db="EMBL/GenBank/DDBJ databases">
        <title>Rhodosalinus sp. strain E84T genomic sequence and assembly.</title>
        <authorList>
            <person name="Liu Z.-W."/>
            <person name="Lu D.-C."/>
        </authorList>
    </citation>
    <scope>NUCLEOTIDE SEQUENCE [LARGE SCALE GENOMIC DNA]</scope>
    <source>
        <strain evidence="9 10">E84</strain>
    </source>
</reference>
<dbReference type="PANTHER" id="PTHR30269:SF37">
    <property type="entry name" value="MEMBRANE TRANSPORTER PROTEIN"/>
    <property type="match status" value="1"/>
</dbReference>
<dbReference type="PANTHER" id="PTHR30269">
    <property type="entry name" value="TRANSMEMBRANE PROTEIN YFCA"/>
    <property type="match status" value="1"/>
</dbReference>
<evidence type="ECO:0000256" key="8">
    <source>
        <dbReference type="RuleBase" id="RU363041"/>
    </source>
</evidence>
<dbReference type="AlphaFoldDB" id="A0A365UAR6"/>
<evidence type="ECO:0000256" key="5">
    <source>
        <dbReference type="ARBA" id="ARBA00022692"/>
    </source>
</evidence>
<dbReference type="Pfam" id="PF01925">
    <property type="entry name" value="TauE"/>
    <property type="match status" value="1"/>
</dbReference>
<keyword evidence="5 8" id="KW-0812">Transmembrane</keyword>
<organism evidence="9 10">
    <name type="scientific">Rhodosalinus halophilus</name>
    <dbReference type="NCBI Taxonomy" id="2259333"/>
    <lineage>
        <taxon>Bacteria</taxon>
        <taxon>Pseudomonadati</taxon>
        <taxon>Pseudomonadota</taxon>
        <taxon>Alphaproteobacteria</taxon>
        <taxon>Rhodobacterales</taxon>
        <taxon>Paracoccaceae</taxon>
        <taxon>Rhodosalinus</taxon>
    </lineage>
</organism>
<gene>
    <name evidence="9" type="ORF">DRV85_06080</name>
</gene>
<protein>
    <recommendedName>
        <fullName evidence="8">Probable membrane transporter protein</fullName>
    </recommendedName>
</protein>
<comment type="subcellular location">
    <subcellularLocation>
        <location evidence="1 8">Cell membrane</location>
        <topology evidence="1 8">Multi-pass membrane protein</topology>
    </subcellularLocation>
</comment>
<feature type="transmembrane region" description="Helical" evidence="8">
    <location>
        <begin position="197"/>
        <end position="215"/>
    </location>
</feature>
<evidence type="ECO:0000313" key="10">
    <source>
        <dbReference type="Proteomes" id="UP000253370"/>
    </source>
</evidence>
<proteinExistence type="inferred from homology"/>
<feature type="transmembrane region" description="Helical" evidence="8">
    <location>
        <begin position="97"/>
        <end position="115"/>
    </location>
</feature>
<dbReference type="RefSeq" id="WP_113288550.1">
    <property type="nucleotide sequence ID" value="NZ_QNTQ01000005.1"/>
</dbReference>
<evidence type="ECO:0000256" key="2">
    <source>
        <dbReference type="ARBA" id="ARBA00009142"/>
    </source>
</evidence>
<dbReference type="Proteomes" id="UP000253370">
    <property type="component" value="Unassembled WGS sequence"/>
</dbReference>
<dbReference type="OrthoDB" id="5195497at2"/>
<keyword evidence="3" id="KW-0813">Transport</keyword>
<dbReference type="EMBL" id="QNTQ01000005">
    <property type="protein sequence ID" value="RBI86313.1"/>
    <property type="molecule type" value="Genomic_DNA"/>
</dbReference>
<feature type="transmembrane region" description="Helical" evidence="8">
    <location>
        <begin position="164"/>
        <end position="185"/>
    </location>
</feature>
<evidence type="ECO:0000256" key="3">
    <source>
        <dbReference type="ARBA" id="ARBA00022448"/>
    </source>
</evidence>
<feature type="transmembrane region" description="Helical" evidence="8">
    <location>
        <begin position="29"/>
        <end position="50"/>
    </location>
</feature>